<feature type="signal peptide" evidence="1">
    <location>
        <begin position="1"/>
        <end position="25"/>
    </location>
</feature>
<evidence type="ECO:0000259" key="2">
    <source>
        <dbReference type="Pfam" id="PF13628"/>
    </source>
</evidence>
<keyword evidence="4" id="KW-1185">Reference proteome</keyword>
<organism evidence="3 4">
    <name type="scientific">Methylophilus rhizosphaerae</name>
    <dbReference type="NCBI Taxonomy" id="492660"/>
    <lineage>
        <taxon>Bacteria</taxon>
        <taxon>Pseudomonadati</taxon>
        <taxon>Pseudomonadota</taxon>
        <taxon>Betaproteobacteria</taxon>
        <taxon>Nitrosomonadales</taxon>
        <taxon>Methylophilaceae</taxon>
        <taxon>Methylophilus</taxon>
    </lineage>
</organism>
<dbReference type="Pfam" id="PF13628">
    <property type="entry name" value="DUF4142"/>
    <property type="match status" value="1"/>
</dbReference>
<keyword evidence="1" id="KW-0732">Signal</keyword>
<evidence type="ECO:0000313" key="3">
    <source>
        <dbReference type="EMBL" id="SDK68974.1"/>
    </source>
</evidence>
<name>A0A1G9DYN4_9PROT</name>
<dbReference type="PANTHER" id="PTHR38593:SF1">
    <property type="entry name" value="BLR2558 PROTEIN"/>
    <property type="match status" value="1"/>
</dbReference>
<dbReference type="PANTHER" id="PTHR38593">
    <property type="entry name" value="BLR2558 PROTEIN"/>
    <property type="match status" value="1"/>
</dbReference>
<dbReference type="STRING" id="492660.SAMN05192566_2064"/>
<protein>
    <submittedName>
        <fullName evidence="3">Putative membrane protein</fullName>
    </submittedName>
</protein>
<feature type="domain" description="DUF4142" evidence="2">
    <location>
        <begin position="31"/>
        <end position="167"/>
    </location>
</feature>
<gene>
    <name evidence="3" type="ORF">SAMN05192566_2064</name>
</gene>
<dbReference type="InterPro" id="IPR025419">
    <property type="entry name" value="DUF4142"/>
</dbReference>
<dbReference type="InterPro" id="IPR012347">
    <property type="entry name" value="Ferritin-like"/>
</dbReference>
<reference evidence="4" key="1">
    <citation type="submission" date="2016-10" db="EMBL/GenBank/DDBJ databases">
        <authorList>
            <person name="Varghese N."/>
            <person name="Submissions S."/>
        </authorList>
    </citation>
    <scope>NUCLEOTIDE SEQUENCE [LARGE SCALE GENOMIC DNA]</scope>
    <source>
        <strain evidence="4">CBMB127</strain>
    </source>
</reference>
<evidence type="ECO:0000256" key="1">
    <source>
        <dbReference type="SAM" id="SignalP"/>
    </source>
</evidence>
<accession>A0A1G9DYN4</accession>
<dbReference type="EMBL" id="FNFX01000004">
    <property type="protein sequence ID" value="SDK68974.1"/>
    <property type="molecule type" value="Genomic_DNA"/>
</dbReference>
<sequence>MRRLNRLLVGTAILGLICMNIPAHARDISMSDKRFLKNAAEAGNFEIEGSKLALAKSKDADILRFARMMTDDHAQAALKLKDLATRRGVELPTEPSLVQQAKLKYLEMREGVKFDKSYATHIGVSAHEQAVKLFEDAAEDATDADIKKFAADTLPVLKKHLEEAKRIDIRVNQDD</sequence>
<feature type="chain" id="PRO_5011518195" evidence="1">
    <location>
        <begin position="26"/>
        <end position="175"/>
    </location>
</feature>
<dbReference type="OrthoDB" id="118677at2"/>
<dbReference type="Proteomes" id="UP000198629">
    <property type="component" value="Unassembled WGS sequence"/>
</dbReference>
<dbReference type="AlphaFoldDB" id="A0A1G9DYN4"/>
<evidence type="ECO:0000313" key="4">
    <source>
        <dbReference type="Proteomes" id="UP000198629"/>
    </source>
</evidence>
<dbReference type="Gene3D" id="1.20.1260.10">
    <property type="match status" value="1"/>
</dbReference>
<proteinExistence type="predicted"/>